<proteinExistence type="predicted"/>
<dbReference type="Proteomes" id="UP000184420">
    <property type="component" value="Unassembled WGS sequence"/>
</dbReference>
<name>A0A1M6Y948_9BACT</name>
<dbReference type="RefSeq" id="WP_073078876.1">
    <property type="nucleotide sequence ID" value="NZ_FRBL01000002.1"/>
</dbReference>
<reference evidence="2 3" key="1">
    <citation type="submission" date="2016-11" db="EMBL/GenBank/DDBJ databases">
        <authorList>
            <person name="Jaros S."/>
            <person name="Januszkiewicz K."/>
            <person name="Wedrychowicz H."/>
        </authorList>
    </citation>
    <scope>NUCLEOTIDE SEQUENCE [LARGE SCALE GENOMIC DNA]</scope>
    <source>
        <strain evidence="2 3">DSM 27406</strain>
    </source>
</reference>
<sequence length="401" mass="44768">MALDIKPSTSVERRLLFLETLINTTDKVTKVADNSVLSGIATGISKIVGKSEKDIVLALSQLFPDTAFGSQLDQVALNFGVAPRMGSLGATTYVRVMANPGTNYKAAMHFPMSTTGIRFEFEEDFVVGAAGFTYAKVRSIEKGAATNVDALSISRVVPAPSGHLNVINESRAEFGRDTEPDEFFRIRIKNGANILARGTLAMLEQLFIAINRKVLRVFHYGNSNSGKVVLGIVTQDGSLLTSTEMDDLLRKSAMYFSLTEYKPFGTEYYGIELRNANYAPVDICFRVELDNAFNPDEIRKNIQIVISKYLDFRYFDPSAMRVEWDNLLQIVKNTPGVKYVPDQYFYPRTDLSIDQFALPRLRGFLMLDLEGKIITNFSGTLSPLYYPNVIDHAYMSTILDL</sequence>
<dbReference type="Pfam" id="PF04865">
    <property type="entry name" value="Baseplate_J"/>
    <property type="match status" value="1"/>
</dbReference>
<keyword evidence="3" id="KW-1185">Reference proteome</keyword>
<organism evidence="2 3">
    <name type="scientific">Chitinophaga jiangningensis</name>
    <dbReference type="NCBI Taxonomy" id="1419482"/>
    <lineage>
        <taxon>Bacteria</taxon>
        <taxon>Pseudomonadati</taxon>
        <taxon>Bacteroidota</taxon>
        <taxon>Chitinophagia</taxon>
        <taxon>Chitinophagales</taxon>
        <taxon>Chitinophagaceae</taxon>
        <taxon>Chitinophaga</taxon>
    </lineage>
</organism>
<dbReference type="OrthoDB" id="7904838at2"/>
<dbReference type="EMBL" id="FRBL01000002">
    <property type="protein sequence ID" value="SHL14817.1"/>
    <property type="molecule type" value="Genomic_DNA"/>
</dbReference>
<dbReference type="InterPro" id="IPR006949">
    <property type="entry name" value="Barrel_Baseplate_J-like"/>
</dbReference>
<evidence type="ECO:0000259" key="1">
    <source>
        <dbReference type="Pfam" id="PF04865"/>
    </source>
</evidence>
<accession>A0A1M6Y948</accession>
<feature type="domain" description="Baseplate protein J-like barrel" evidence="1">
    <location>
        <begin position="94"/>
        <end position="171"/>
    </location>
</feature>
<gene>
    <name evidence="2" type="ORF">SAMN05444266_102211</name>
</gene>
<evidence type="ECO:0000313" key="2">
    <source>
        <dbReference type="EMBL" id="SHL14817.1"/>
    </source>
</evidence>
<protein>
    <submittedName>
        <fullName evidence="2">Baseplate J-like protein</fullName>
    </submittedName>
</protein>
<evidence type="ECO:0000313" key="3">
    <source>
        <dbReference type="Proteomes" id="UP000184420"/>
    </source>
</evidence>
<dbReference type="STRING" id="1419482.SAMN05444266_102211"/>
<dbReference type="AlphaFoldDB" id="A0A1M6Y948"/>